<feature type="chain" id="PRO_5008088972" description="alpha-L-fucosidase" evidence="8">
    <location>
        <begin position="28"/>
        <end position="1262"/>
    </location>
</feature>
<dbReference type="SUPFAM" id="SSF49785">
    <property type="entry name" value="Galactose-binding domain-like"/>
    <property type="match status" value="1"/>
</dbReference>
<dbReference type="PANTHER" id="PTHR10030">
    <property type="entry name" value="ALPHA-L-FUCOSIDASE"/>
    <property type="match status" value="1"/>
</dbReference>
<dbReference type="PANTHER" id="PTHR10030:SF37">
    <property type="entry name" value="ALPHA-L-FUCOSIDASE-RELATED"/>
    <property type="match status" value="1"/>
</dbReference>
<keyword evidence="4 8" id="KW-0732">Signal</keyword>
<evidence type="ECO:0000259" key="9">
    <source>
        <dbReference type="Pfam" id="PF01120"/>
    </source>
</evidence>
<dbReference type="SMART" id="SM00812">
    <property type="entry name" value="Alpha_L_fucos"/>
    <property type="match status" value="1"/>
</dbReference>
<dbReference type="Pfam" id="PF01120">
    <property type="entry name" value="Alpha_L_fucos"/>
    <property type="match status" value="1"/>
</dbReference>
<comment type="similarity">
    <text evidence="2">Belongs to the glycosyl hydrolase 29 family.</text>
</comment>
<keyword evidence="6" id="KW-0326">Glycosidase</keyword>
<dbReference type="EC" id="3.2.1.51" evidence="3"/>
<dbReference type="InterPro" id="IPR028994">
    <property type="entry name" value="Integrin_alpha_N"/>
</dbReference>
<dbReference type="InterPro" id="IPR057739">
    <property type="entry name" value="Glyco_hydro_29_N"/>
</dbReference>
<dbReference type="GO" id="GO:0005764">
    <property type="term" value="C:lysosome"/>
    <property type="evidence" value="ECO:0007669"/>
    <property type="project" value="TreeGrafter"/>
</dbReference>
<comment type="function">
    <text evidence="1">Alpha-L-fucosidase is responsible for hydrolyzing the alpha-1,6-linked fucose joined to the reducing-end N-acetylglucosamine of the carbohydrate moieties of glycoproteins.</text>
</comment>
<feature type="region of interest" description="Disordered" evidence="7">
    <location>
        <begin position="829"/>
        <end position="854"/>
    </location>
</feature>
<proteinExistence type="inferred from homology"/>
<dbReference type="InterPro" id="IPR016286">
    <property type="entry name" value="FUC_metazoa-typ"/>
</dbReference>
<dbReference type="PRINTS" id="PR00741">
    <property type="entry name" value="GLHYDRLASE29"/>
</dbReference>
<accession>A0A178IK94</accession>
<evidence type="ECO:0000256" key="7">
    <source>
        <dbReference type="SAM" id="MobiDB-lite"/>
    </source>
</evidence>
<dbReference type="Gene3D" id="2.60.120.260">
    <property type="entry name" value="Galactose-binding domain-like"/>
    <property type="match status" value="1"/>
</dbReference>
<dbReference type="InterPro" id="IPR008979">
    <property type="entry name" value="Galactose-bd-like_sf"/>
</dbReference>
<reference evidence="10 11" key="1">
    <citation type="submission" date="2016-01" db="EMBL/GenBank/DDBJ databases">
        <title>High potential of lignocellulose degradation of a new Verrucomicrobia species.</title>
        <authorList>
            <person name="Wang Y."/>
            <person name="Shi Y."/>
            <person name="Qiu Z."/>
            <person name="Liu S."/>
            <person name="Yang H."/>
        </authorList>
    </citation>
    <scope>NUCLEOTIDE SEQUENCE [LARGE SCALE GENOMIC DNA]</scope>
    <source>
        <strain evidence="10 11">TSB47</strain>
    </source>
</reference>
<evidence type="ECO:0000256" key="3">
    <source>
        <dbReference type="ARBA" id="ARBA00012662"/>
    </source>
</evidence>
<keyword evidence="5" id="KW-0378">Hydrolase</keyword>
<dbReference type="Gene3D" id="3.20.20.80">
    <property type="entry name" value="Glycosidases"/>
    <property type="match status" value="1"/>
</dbReference>
<protein>
    <recommendedName>
        <fullName evidence="3">alpha-L-fucosidase</fullName>
        <ecNumber evidence="3">3.2.1.51</ecNumber>
    </recommendedName>
</protein>
<dbReference type="OrthoDB" id="175386at2"/>
<dbReference type="Proteomes" id="UP000078486">
    <property type="component" value="Unassembled WGS sequence"/>
</dbReference>
<feature type="domain" description="Glycoside hydrolase family 29 N-terminal" evidence="9">
    <location>
        <begin position="693"/>
        <end position="1018"/>
    </location>
</feature>
<name>A0A178IK94_9BACT</name>
<gene>
    <name evidence="10" type="ORF">AW736_00770</name>
</gene>
<dbReference type="AlphaFoldDB" id="A0A178IK94"/>
<organism evidence="10 11">
    <name type="scientific">Termitidicoccus mucosus</name>
    <dbReference type="NCBI Taxonomy" id="1184151"/>
    <lineage>
        <taxon>Bacteria</taxon>
        <taxon>Pseudomonadati</taxon>
        <taxon>Verrucomicrobiota</taxon>
        <taxon>Opitutia</taxon>
        <taxon>Opitutales</taxon>
        <taxon>Opitutaceae</taxon>
        <taxon>Termitidicoccus</taxon>
    </lineage>
</organism>
<evidence type="ECO:0000256" key="4">
    <source>
        <dbReference type="ARBA" id="ARBA00022729"/>
    </source>
</evidence>
<feature type="signal peptide" evidence="8">
    <location>
        <begin position="1"/>
        <end position="27"/>
    </location>
</feature>
<evidence type="ECO:0000256" key="1">
    <source>
        <dbReference type="ARBA" id="ARBA00004071"/>
    </source>
</evidence>
<dbReference type="RefSeq" id="WP_068768395.1">
    <property type="nucleotide sequence ID" value="NZ_CP109796.1"/>
</dbReference>
<evidence type="ECO:0000256" key="8">
    <source>
        <dbReference type="SAM" id="SignalP"/>
    </source>
</evidence>
<evidence type="ECO:0000313" key="11">
    <source>
        <dbReference type="Proteomes" id="UP000078486"/>
    </source>
</evidence>
<evidence type="ECO:0000313" key="10">
    <source>
        <dbReference type="EMBL" id="OAM90310.1"/>
    </source>
</evidence>
<dbReference type="GO" id="GO:0006004">
    <property type="term" value="P:fucose metabolic process"/>
    <property type="evidence" value="ECO:0007669"/>
    <property type="project" value="InterPro"/>
</dbReference>
<comment type="caution">
    <text evidence="10">The sequence shown here is derived from an EMBL/GenBank/DDBJ whole genome shotgun (WGS) entry which is preliminary data.</text>
</comment>
<evidence type="ECO:0000256" key="5">
    <source>
        <dbReference type="ARBA" id="ARBA00022801"/>
    </source>
</evidence>
<dbReference type="STRING" id="1184151.AW736_00770"/>
<dbReference type="SUPFAM" id="SSF69318">
    <property type="entry name" value="Integrin alpha N-terminal domain"/>
    <property type="match status" value="1"/>
</dbReference>
<dbReference type="InterPro" id="IPR000933">
    <property type="entry name" value="Glyco_hydro_29"/>
</dbReference>
<dbReference type="GO" id="GO:0016139">
    <property type="term" value="P:glycoside catabolic process"/>
    <property type="evidence" value="ECO:0007669"/>
    <property type="project" value="TreeGrafter"/>
</dbReference>
<dbReference type="EMBL" id="LRRQ01000061">
    <property type="protein sequence ID" value="OAM90310.1"/>
    <property type="molecule type" value="Genomic_DNA"/>
</dbReference>
<evidence type="ECO:0000256" key="2">
    <source>
        <dbReference type="ARBA" id="ARBA00007951"/>
    </source>
</evidence>
<dbReference type="InterPro" id="IPR017853">
    <property type="entry name" value="GH"/>
</dbReference>
<evidence type="ECO:0000256" key="6">
    <source>
        <dbReference type="ARBA" id="ARBA00023295"/>
    </source>
</evidence>
<dbReference type="SUPFAM" id="SSF51445">
    <property type="entry name" value="(Trans)glycosidases"/>
    <property type="match status" value="1"/>
</dbReference>
<keyword evidence="11" id="KW-1185">Reference proteome</keyword>
<dbReference type="GO" id="GO:0004560">
    <property type="term" value="F:alpha-L-fucosidase activity"/>
    <property type="evidence" value="ECO:0007669"/>
    <property type="project" value="InterPro"/>
</dbReference>
<sequence>MSAPALLRFIFAAFPAFCLPLFSAAHAGGDASAPADTLPLKSAAPHGLGPLTLPMLGFDLLGAVDVDGSGHADLFLGHRTSRGGVWLCKWLETSPDGAPVFAPPAPVKSPLRERGAVFRVADGGIHALWVAKGDLVHTAFDRKRMAFVERDRLPLAGFRLPKTPQSIGVRPNADGSLDLVFEIADDTKGRSGDNRAADWNPYGPDGVWTGGFSYRHLWSARLPGLLEPPASPARQASATQREVYFTMRSLTPVNLGPGHARGFMSGSRQGNLYYFPPASSAPDAPANAAPVFAPSLPAAGPDGVALRHPSIQPGVIAYPNPDTKCDGLLAAGEGGIWHYEFAGHFTDDGAPVFARPAPVLQRDADLFAGALPTPTVIDWDGDGVLDIVAGNSEGFVLFFKNTGADAAPAFLPGERLRAGGRDIHVQAGYSGSVQGVQEARWGYLGPNVVDWNADGLPDIVMGDITGDITVYINRGTRDAPALEAARPLYCDGLDLHGMWRVRPAVARAGSRTALIMVDGDDHFHLYWRIDDYNVADGGKLTLADGSLISASSGPAGSTGRCKLDLFDWDGDGALDLVIGTCRTNAIPNNKTGFPQPALGERPPATVLFMRNVGGNTAPVFAHAVPFRHTVTGKLIQPGGAHESGAVGTLLGSTDGRPNLLACDEAGRMYLYRGANLEPAPPAPAAPPPPPPRTAWFDEARFGLFVHWGVYSVHANNWDGKNRADLGHDSTWLFQRIPIPAADYKKLAAGFTAAGYDPRRWARLAGAAGMRYIVLTSKHHEGFALWPTAAPAWNVMDSPARRDLIGPLAAAARSEGLHFGLYYSQSQDWMNPGGGKRNPKRSLPGAKRDLDDGDGWSEEHKGDYDAYLQKVALPQVNELLRRYAPDILWWDTPIRMTPERAQPFLDLAARYPRMLMNDRLGGDRGGALSGDFSTPEQYVPPEGLPGKRFEVCMTMNDSWGFASDNDNWKSAATLLRILSDTASKGGNLLLNIGPKPDGTIPQPSIDRLREIGAWMRVNAQAIHGTQASPYPRQLPWGRVTRRPLPDGGEALYLHIWEWPADGRLLLPALHQRPRAASLLAPGAGGVSAQAAPEGLVVHLPPGPAPDPRITVLALAFAGPVSVEMDAFLSPDKQGMFTLAPLDADRHGSTAGVMQIHGAGADAFIADWFESRWFLAYRIKTPAQQTCRVTAEITSAAPVSLRIEAGKKRVTSEIPATGGADNWRVVELGVIELPAGETALRLRPVSGKWAPINLRTVTVAPVNQ</sequence>